<dbReference type="InterPro" id="IPR003307">
    <property type="entry name" value="W2_domain"/>
</dbReference>
<dbReference type="SMART" id="SM00515">
    <property type="entry name" value="eIF5C"/>
    <property type="match status" value="1"/>
</dbReference>
<dbReference type="Proteomes" id="UP000507470">
    <property type="component" value="Unassembled WGS sequence"/>
</dbReference>
<keyword evidence="4" id="KW-1185">Reference proteome</keyword>
<dbReference type="CDD" id="cd11559">
    <property type="entry name" value="W2_eIF4G1_like"/>
    <property type="match status" value="1"/>
</dbReference>
<dbReference type="AlphaFoldDB" id="A0A6J8AFQ5"/>
<dbReference type="SUPFAM" id="SSF48371">
    <property type="entry name" value="ARM repeat"/>
    <property type="match status" value="1"/>
</dbReference>
<organism evidence="3 4">
    <name type="scientific">Mytilus coruscus</name>
    <name type="common">Sea mussel</name>
    <dbReference type="NCBI Taxonomy" id="42192"/>
    <lineage>
        <taxon>Eukaryota</taxon>
        <taxon>Metazoa</taxon>
        <taxon>Spiralia</taxon>
        <taxon>Lophotrochozoa</taxon>
        <taxon>Mollusca</taxon>
        <taxon>Bivalvia</taxon>
        <taxon>Autobranchia</taxon>
        <taxon>Pteriomorphia</taxon>
        <taxon>Mytilida</taxon>
        <taxon>Mytiloidea</taxon>
        <taxon>Mytilidae</taxon>
        <taxon>Mytilinae</taxon>
        <taxon>Mytilus</taxon>
    </lineage>
</organism>
<protein>
    <submittedName>
        <fullName evidence="3">EIF4G</fullName>
    </submittedName>
</protein>
<sequence>MDNALKILTELTENREKNLKKFEDCETDILKQVNNVKEQMIKQIDKHERTVIKDLSTMRQRNEAKLNEEKADLAELIAQVQEGKEQIEFLKEHGSKNQLFLALKKQENKIKATESRLQKLTSTYKDTKLTFYSGRDSKTKSIFSVVESSTPCTIKHKSLMLQQAQAEIEIESKKKSDCTNNYGSKLTMSTSGMTLETIQDELHDLIVVKAVRNEDIFDWIEANLDHYTTKDNNFIRALMTVVCSSAIKGRGKMATVDPRRVHARDVILQKYFDHQLEFELQTLYALQALVHKLDHPPKVLRTLFDVLYDEDIISEDAFTKWEGNANPTEQEGKEIAMKCVVQFFTWIREANDAPDE</sequence>
<evidence type="ECO:0000256" key="1">
    <source>
        <dbReference type="SAM" id="Coils"/>
    </source>
</evidence>
<feature type="coiled-coil region" evidence="1">
    <location>
        <begin position="30"/>
        <end position="123"/>
    </location>
</feature>
<gene>
    <name evidence="3" type="ORF">MCOR_6658</name>
</gene>
<dbReference type="InterPro" id="IPR016024">
    <property type="entry name" value="ARM-type_fold"/>
</dbReference>
<keyword evidence="1" id="KW-0175">Coiled coil</keyword>
<evidence type="ECO:0000313" key="3">
    <source>
        <dbReference type="EMBL" id="CAC5366306.1"/>
    </source>
</evidence>
<accession>A0A6J8AFQ5</accession>
<feature type="domain" description="W2" evidence="2">
    <location>
        <begin position="192"/>
        <end position="356"/>
    </location>
</feature>
<dbReference type="PROSITE" id="PS51363">
    <property type="entry name" value="W2"/>
    <property type="match status" value="1"/>
</dbReference>
<proteinExistence type="predicted"/>
<evidence type="ECO:0000259" key="2">
    <source>
        <dbReference type="PROSITE" id="PS51363"/>
    </source>
</evidence>
<dbReference type="Gene3D" id="1.25.40.180">
    <property type="match status" value="1"/>
</dbReference>
<dbReference type="Pfam" id="PF02020">
    <property type="entry name" value="W2"/>
    <property type="match status" value="1"/>
</dbReference>
<evidence type="ECO:0000313" key="4">
    <source>
        <dbReference type="Proteomes" id="UP000507470"/>
    </source>
</evidence>
<dbReference type="OrthoDB" id="514777at2759"/>
<dbReference type="EMBL" id="CACVKT020001226">
    <property type="protein sequence ID" value="CAC5366306.1"/>
    <property type="molecule type" value="Genomic_DNA"/>
</dbReference>
<name>A0A6J8AFQ5_MYTCO</name>
<dbReference type="FunFam" id="1.25.40.180:FF:000042">
    <property type="entry name" value="Eukaryotic translation initiation factor 4 gamma"/>
    <property type="match status" value="1"/>
</dbReference>
<reference evidence="3 4" key="1">
    <citation type="submission" date="2020-06" db="EMBL/GenBank/DDBJ databases">
        <authorList>
            <person name="Li R."/>
            <person name="Bekaert M."/>
        </authorList>
    </citation>
    <scope>NUCLEOTIDE SEQUENCE [LARGE SCALE GENOMIC DNA]</scope>
    <source>
        <strain evidence="4">wild</strain>
    </source>
</reference>